<evidence type="ECO:0000313" key="2">
    <source>
        <dbReference type="Proteomes" id="UP000250235"/>
    </source>
</evidence>
<dbReference type="EMBL" id="KV131978">
    <property type="protein sequence ID" value="KZT76337.1"/>
    <property type="molecule type" value="Genomic_DNA"/>
</dbReference>
<accession>A0A2Z6ZT08</accession>
<organism evidence="1 2">
    <name type="scientific">Dorcoceras hygrometricum</name>
    <dbReference type="NCBI Taxonomy" id="472368"/>
    <lineage>
        <taxon>Eukaryota</taxon>
        <taxon>Viridiplantae</taxon>
        <taxon>Streptophyta</taxon>
        <taxon>Embryophyta</taxon>
        <taxon>Tracheophyta</taxon>
        <taxon>Spermatophyta</taxon>
        <taxon>Magnoliopsida</taxon>
        <taxon>eudicotyledons</taxon>
        <taxon>Gunneridae</taxon>
        <taxon>Pentapetalae</taxon>
        <taxon>asterids</taxon>
        <taxon>lamiids</taxon>
        <taxon>Lamiales</taxon>
        <taxon>Gesneriaceae</taxon>
        <taxon>Didymocarpoideae</taxon>
        <taxon>Trichosporeae</taxon>
        <taxon>Loxocarpinae</taxon>
        <taxon>Dorcoceras</taxon>
    </lineage>
</organism>
<keyword evidence="2" id="KW-1185">Reference proteome</keyword>
<dbReference type="AlphaFoldDB" id="A0A2Z6ZT08"/>
<gene>
    <name evidence="1" type="ORF">F511_46639</name>
</gene>
<evidence type="ECO:0000313" key="1">
    <source>
        <dbReference type="EMBL" id="KZT76337.1"/>
    </source>
</evidence>
<sequence length="69" mass="7547">MSTLKAVKTAQFIPHSFNLPQQISPGKDNRTTLLLRYPLQGRTTASNGVAIERASHNELSATKIIQNNG</sequence>
<name>A0A2Z6ZT08_9LAMI</name>
<reference evidence="1 2" key="1">
    <citation type="journal article" date="2015" name="Proc. Natl. Acad. Sci. U.S.A.">
        <title>The resurrection genome of Boea hygrometrica: A blueprint for survival of dehydration.</title>
        <authorList>
            <person name="Xiao L."/>
            <person name="Yang G."/>
            <person name="Zhang L."/>
            <person name="Yang X."/>
            <person name="Zhao S."/>
            <person name="Ji Z."/>
            <person name="Zhou Q."/>
            <person name="Hu M."/>
            <person name="Wang Y."/>
            <person name="Chen M."/>
            <person name="Xu Y."/>
            <person name="Jin H."/>
            <person name="Xiao X."/>
            <person name="Hu G."/>
            <person name="Bao F."/>
            <person name="Hu Y."/>
            <person name="Wan P."/>
            <person name="Li L."/>
            <person name="Deng X."/>
            <person name="Kuang T."/>
            <person name="Xiang C."/>
            <person name="Zhu J.K."/>
            <person name="Oliver M.J."/>
            <person name="He Y."/>
        </authorList>
    </citation>
    <scope>NUCLEOTIDE SEQUENCE [LARGE SCALE GENOMIC DNA]</scope>
    <source>
        <strain evidence="2">cv. XS01</strain>
    </source>
</reference>
<proteinExistence type="predicted"/>
<protein>
    <submittedName>
        <fullName evidence="1">Uncharacterized protein</fullName>
    </submittedName>
</protein>
<dbReference type="Proteomes" id="UP000250235">
    <property type="component" value="Unassembled WGS sequence"/>
</dbReference>